<dbReference type="Proteomes" id="UP000316181">
    <property type="component" value="Unassembled WGS sequence"/>
</dbReference>
<dbReference type="EMBL" id="VFNV01000001">
    <property type="protein sequence ID" value="TQK75869.1"/>
    <property type="molecule type" value="Genomic_DNA"/>
</dbReference>
<comment type="caution">
    <text evidence="3">The sequence shown here is derived from an EMBL/GenBank/DDBJ whole genome shotgun (WGS) entry which is preliminary data.</text>
</comment>
<name>A0A542SML6_9MICO</name>
<evidence type="ECO:0000313" key="3">
    <source>
        <dbReference type="EMBL" id="TQK75869.1"/>
    </source>
</evidence>
<feature type="region of interest" description="Disordered" evidence="1">
    <location>
        <begin position="1"/>
        <end position="27"/>
    </location>
</feature>
<organism evidence="3 4">
    <name type="scientific">Rarobacter incanus</name>
    <dbReference type="NCBI Taxonomy" id="153494"/>
    <lineage>
        <taxon>Bacteria</taxon>
        <taxon>Bacillati</taxon>
        <taxon>Actinomycetota</taxon>
        <taxon>Actinomycetes</taxon>
        <taxon>Micrococcales</taxon>
        <taxon>Rarobacteraceae</taxon>
        <taxon>Rarobacter</taxon>
    </lineage>
</organism>
<dbReference type="InterPro" id="IPR058548">
    <property type="entry name" value="MlaB-like_STAS"/>
</dbReference>
<feature type="domain" description="STAS" evidence="2">
    <location>
        <begin position="47"/>
        <end position="134"/>
    </location>
</feature>
<dbReference type="Gene3D" id="3.30.750.24">
    <property type="entry name" value="STAS domain"/>
    <property type="match status" value="1"/>
</dbReference>
<dbReference type="AlphaFoldDB" id="A0A542SML6"/>
<proteinExistence type="predicted"/>
<reference evidence="3 4" key="1">
    <citation type="submission" date="2019-06" db="EMBL/GenBank/DDBJ databases">
        <title>Sequencing the genomes of 1000 actinobacteria strains.</title>
        <authorList>
            <person name="Klenk H.-P."/>
        </authorList>
    </citation>
    <scope>NUCLEOTIDE SEQUENCE [LARGE SCALE GENOMIC DNA]</scope>
    <source>
        <strain evidence="3 4">DSM 10596</strain>
    </source>
</reference>
<feature type="compositionally biased region" description="Basic and acidic residues" evidence="1">
    <location>
        <begin position="1"/>
        <end position="10"/>
    </location>
</feature>
<sequence>MHPGFDRRSTSDPVHSTSTTNVLTASSRGLRPSEGFISLGDEGQARLVRMAGNITVTLRDQASAALVGVALSSLPLIVDMHDVTSIDDSGIAFVYQLATVEAENSRPVVLRGAPAQVIDMLADLGVLDRFVVSA</sequence>
<evidence type="ECO:0000256" key="1">
    <source>
        <dbReference type="SAM" id="MobiDB-lite"/>
    </source>
</evidence>
<evidence type="ECO:0000313" key="4">
    <source>
        <dbReference type="Proteomes" id="UP000316181"/>
    </source>
</evidence>
<dbReference type="PROSITE" id="PS50801">
    <property type="entry name" value="STAS"/>
    <property type="match status" value="1"/>
</dbReference>
<dbReference type="Pfam" id="PF13466">
    <property type="entry name" value="STAS_2"/>
    <property type="match status" value="1"/>
</dbReference>
<gene>
    <name evidence="3" type="ORF">FB389_0509</name>
</gene>
<dbReference type="SUPFAM" id="SSF52091">
    <property type="entry name" value="SpoIIaa-like"/>
    <property type="match status" value="1"/>
</dbReference>
<keyword evidence="4" id="KW-1185">Reference proteome</keyword>
<dbReference type="InterPro" id="IPR036513">
    <property type="entry name" value="STAS_dom_sf"/>
</dbReference>
<evidence type="ECO:0000259" key="2">
    <source>
        <dbReference type="PROSITE" id="PS50801"/>
    </source>
</evidence>
<dbReference type="InterPro" id="IPR002645">
    <property type="entry name" value="STAS_dom"/>
</dbReference>
<feature type="compositionally biased region" description="Polar residues" evidence="1">
    <location>
        <begin position="11"/>
        <end position="27"/>
    </location>
</feature>
<accession>A0A542SML6</accession>
<protein>
    <submittedName>
        <fullName evidence="3">STAS domain-containing protein</fullName>
    </submittedName>
</protein>